<reference evidence="1 2" key="1">
    <citation type="submission" date="2020-01" db="EMBL/GenBank/DDBJ databases">
        <title>Investigation of new actinobacteria for the biodesulphurisation of diesel fuel.</title>
        <authorList>
            <person name="Athi Narayanan S.M."/>
        </authorList>
    </citation>
    <scope>NUCLEOTIDE SEQUENCE [LARGE SCALE GENOMIC DNA]</scope>
    <source>
        <strain evidence="1 2">213E</strain>
    </source>
</reference>
<comment type="caution">
    <text evidence="1">The sequence shown here is derived from an EMBL/GenBank/DDBJ whole genome shotgun (WGS) entry which is preliminary data.</text>
</comment>
<dbReference type="AlphaFoldDB" id="A0A7K3LS02"/>
<evidence type="ECO:0008006" key="3">
    <source>
        <dbReference type="Google" id="ProtNLM"/>
    </source>
</evidence>
<accession>A0A7K3LS02</accession>
<evidence type="ECO:0000313" key="2">
    <source>
        <dbReference type="Proteomes" id="UP000466307"/>
    </source>
</evidence>
<evidence type="ECO:0000313" key="1">
    <source>
        <dbReference type="EMBL" id="NDK91018.1"/>
    </source>
</evidence>
<name>A0A7K3LS02_9ACTN</name>
<protein>
    <recommendedName>
        <fullName evidence="3">DUF3553 domain-containing protein</fullName>
    </recommendedName>
</protein>
<sequence>MTFCRGDRVRVIELDAPGWVVGDLGELVTVDLVDGDRISVTPVMLEHLD</sequence>
<dbReference type="Proteomes" id="UP000466307">
    <property type="component" value="Unassembled WGS sequence"/>
</dbReference>
<proteinExistence type="predicted"/>
<dbReference type="EMBL" id="JAADZU010000054">
    <property type="protein sequence ID" value="NDK91018.1"/>
    <property type="molecule type" value="Genomic_DNA"/>
</dbReference>
<dbReference type="RefSeq" id="WP_157079409.1">
    <property type="nucleotide sequence ID" value="NZ_JAADZU010000054.1"/>
</dbReference>
<organism evidence="1 2">
    <name type="scientific">Gordonia desulfuricans</name>
    <dbReference type="NCBI Taxonomy" id="89051"/>
    <lineage>
        <taxon>Bacteria</taxon>
        <taxon>Bacillati</taxon>
        <taxon>Actinomycetota</taxon>
        <taxon>Actinomycetes</taxon>
        <taxon>Mycobacteriales</taxon>
        <taxon>Gordoniaceae</taxon>
        <taxon>Gordonia</taxon>
    </lineage>
</organism>
<keyword evidence="2" id="KW-1185">Reference proteome</keyword>
<gene>
    <name evidence="1" type="ORF">GYA93_15710</name>
</gene>